<sequence>MTNASRPRATTPQDRLVLAELPHRKSSYSGSSSGCVSIAFAEAESGPVVGIQDSKLTPAARRAAQLAVPARSWAAFRRAAAADALAD</sequence>
<dbReference type="EMBL" id="JBHTLK010000005">
    <property type="protein sequence ID" value="MFD1145878.1"/>
    <property type="molecule type" value="Genomic_DNA"/>
</dbReference>
<feature type="domain" description="DUF397" evidence="1">
    <location>
        <begin position="24"/>
        <end position="80"/>
    </location>
</feature>
<evidence type="ECO:0000313" key="2">
    <source>
        <dbReference type="EMBL" id="MFD1145878.1"/>
    </source>
</evidence>
<evidence type="ECO:0000259" key="1">
    <source>
        <dbReference type="Pfam" id="PF04149"/>
    </source>
</evidence>
<comment type="caution">
    <text evidence="2">The sequence shown here is derived from an EMBL/GenBank/DDBJ whole genome shotgun (WGS) entry which is preliminary data.</text>
</comment>
<proteinExistence type="predicted"/>
<gene>
    <name evidence="2" type="ORF">ACFQ3T_01935</name>
</gene>
<name>A0ABW3QMC6_9PSEU</name>
<protein>
    <submittedName>
        <fullName evidence="2">DUF397 domain-containing protein</fullName>
    </submittedName>
</protein>
<dbReference type="Proteomes" id="UP001597168">
    <property type="component" value="Unassembled WGS sequence"/>
</dbReference>
<keyword evidence="3" id="KW-1185">Reference proteome</keyword>
<reference evidence="3" key="1">
    <citation type="journal article" date="2019" name="Int. J. Syst. Evol. Microbiol.">
        <title>The Global Catalogue of Microorganisms (GCM) 10K type strain sequencing project: providing services to taxonomists for standard genome sequencing and annotation.</title>
        <authorList>
            <consortium name="The Broad Institute Genomics Platform"/>
            <consortium name="The Broad Institute Genome Sequencing Center for Infectious Disease"/>
            <person name="Wu L."/>
            <person name="Ma J."/>
        </authorList>
    </citation>
    <scope>NUCLEOTIDE SEQUENCE [LARGE SCALE GENOMIC DNA]</scope>
    <source>
        <strain evidence="3">CCUG 60214</strain>
    </source>
</reference>
<evidence type="ECO:0000313" key="3">
    <source>
        <dbReference type="Proteomes" id="UP001597168"/>
    </source>
</evidence>
<dbReference type="Pfam" id="PF04149">
    <property type="entry name" value="DUF397"/>
    <property type="match status" value="1"/>
</dbReference>
<dbReference type="InterPro" id="IPR007278">
    <property type="entry name" value="DUF397"/>
</dbReference>
<accession>A0ABW3QMC6</accession>
<dbReference type="RefSeq" id="WP_380719051.1">
    <property type="nucleotide sequence ID" value="NZ_JBHTLK010000005.1"/>
</dbReference>
<organism evidence="2 3">
    <name type="scientific">Saccharothrix hoggarensis</name>
    <dbReference type="NCBI Taxonomy" id="913853"/>
    <lineage>
        <taxon>Bacteria</taxon>
        <taxon>Bacillati</taxon>
        <taxon>Actinomycetota</taxon>
        <taxon>Actinomycetes</taxon>
        <taxon>Pseudonocardiales</taxon>
        <taxon>Pseudonocardiaceae</taxon>
        <taxon>Saccharothrix</taxon>
    </lineage>
</organism>